<sequence length="163" mass="18872">ISSLDKYQIWPNGHSRFVYNQDHEEAKRHVSGWAMRNTNNHNAYILKKSCLGVFVCNQDCLLENGDKVHMRPAICDKARRKQIGKPCPNPNCLGHLELLACRGHFGYPVTHFWRHVNGAIYFQGKGYHDHPRPEIKSIAESRRHTSRNRVFRHSKVCSTTVLL</sequence>
<feature type="domain" description="GCM" evidence="6">
    <location>
        <begin position="1"/>
        <end position="145"/>
    </location>
</feature>
<dbReference type="EMBL" id="KB200701">
    <property type="protein sequence ID" value="ESP00704.1"/>
    <property type="molecule type" value="Genomic_DNA"/>
</dbReference>
<dbReference type="GeneID" id="20230836"/>
<dbReference type="GO" id="GO:0042063">
    <property type="term" value="P:gliogenesis"/>
    <property type="evidence" value="ECO:0007669"/>
    <property type="project" value="TreeGrafter"/>
</dbReference>
<evidence type="ECO:0000256" key="5">
    <source>
        <dbReference type="ARBA" id="ARBA00023242"/>
    </source>
</evidence>
<organism evidence="7 8">
    <name type="scientific">Lottia gigantea</name>
    <name type="common">Giant owl limpet</name>
    <dbReference type="NCBI Taxonomy" id="225164"/>
    <lineage>
        <taxon>Eukaryota</taxon>
        <taxon>Metazoa</taxon>
        <taxon>Spiralia</taxon>
        <taxon>Lophotrochozoa</taxon>
        <taxon>Mollusca</taxon>
        <taxon>Gastropoda</taxon>
        <taxon>Patellogastropoda</taxon>
        <taxon>Lottioidea</taxon>
        <taxon>Lottiidae</taxon>
        <taxon>Lottia</taxon>
    </lineage>
</organism>
<dbReference type="OMA" id="LEIMPCR"/>
<name>V4A9N6_LOTGI</name>
<evidence type="ECO:0000256" key="1">
    <source>
        <dbReference type="ARBA" id="ARBA00022473"/>
    </source>
</evidence>
<dbReference type="CTD" id="20230836"/>
<evidence type="ECO:0000313" key="7">
    <source>
        <dbReference type="EMBL" id="ESP00704.1"/>
    </source>
</evidence>
<dbReference type="PANTHER" id="PTHR12414">
    <property type="entry name" value="GLIAL CELLS MISSING RELATED/GLIDE"/>
    <property type="match status" value="1"/>
</dbReference>
<dbReference type="STRING" id="225164.V4A9N6"/>
<evidence type="ECO:0000256" key="3">
    <source>
        <dbReference type="ARBA" id="ARBA00023125"/>
    </source>
</evidence>
<dbReference type="PANTHER" id="PTHR12414:SF8">
    <property type="entry name" value="TRANSCRIPTION FACTOR GLIAL CELLS MISSING-RELATED"/>
    <property type="match status" value="1"/>
</dbReference>
<dbReference type="GO" id="GO:0000978">
    <property type="term" value="F:RNA polymerase II cis-regulatory region sequence-specific DNA binding"/>
    <property type="evidence" value="ECO:0007669"/>
    <property type="project" value="TreeGrafter"/>
</dbReference>
<dbReference type="RefSeq" id="XP_009048823.1">
    <property type="nucleotide sequence ID" value="XM_009050575.1"/>
</dbReference>
<dbReference type="InterPro" id="IPR039791">
    <property type="entry name" value="GCM"/>
</dbReference>
<reference evidence="7 8" key="1">
    <citation type="journal article" date="2013" name="Nature">
        <title>Insights into bilaterian evolution from three spiralian genomes.</title>
        <authorList>
            <person name="Simakov O."/>
            <person name="Marletaz F."/>
            <person name="Cho S.J."/>
            <person name="Edsinger-Gonzales E."/>
            <person name="Havlak P."/>
            <person name="Hellsten U."/>
            <person name="Kuo D.H."/>
            <person name="Larsson T."/>
            <person name="Lv J."/>
            <person name="Arendt D."/>
            <person name="Savage R."/>
            <person name="Osoegawa K."/>
            <person name="de Jong P."/>
            <person name="Grimwood J."/>
            <person name="Chapman J.A."/>
            <person name="Shapiro H."/>
            <person name="Aerts A."/>
            <person name="Otillar R.P."/>
            <person name="Terry A.Y."/>
            <person name="Boore J.L."/>
            <person name="Grigoriev I.V."/>
            <person name="Lindberg D.R."/>
            <person name="Seaver E.C."/>
            <person name="Weisblat D.A."/>
            <person name="Putnam N.H."/>
            <person name="Rokhsar D.S."/>
        </authorList>
    </citation>
    <scope>NUCLEOTIDE SEQUENCE [LARGE SCALE GENOMIC DNA]</scope>
</reference>
<keyword evidence="4" id="KW-0804">Transcription</keyword>
<gene>
    <name evidence="7" type="ORF">LOTGIDRAFT_112320</name>
</gene>
<protein>
    <recommendedName>
        <fullName evidence="6">GCM domain-containing protein</fullName>
    </recommendedName>
</protein>
<keyword evidence="1" id="KW-0217">Developmental protein</keyword>
<evidence type="ECO:0000313" key="8">
    <source>
        <dbReference type="Proteomes" id="UP000030746"/>
    </source>
</evidence>
<keyword evidence="2" id="KW-0805">Transcription regulation</keyword>
<dbReference type="SUPFAM" id="SSF90073">
    <property type="entry name" value="GCM domain"/>
    <property type="match status" value="1"/>
</dbReference>
<dbReference type="PROSITE" id="PS50807">
    <property type="entry name" value="GCM"/>
    <property type="match status" value="1"/>
</dbReference>
<dbReference type="InterPro" id="IPR043021">
    <property type="entry name" value="GCM_small"/>
</dbReference>
<dbReference type="OrthoDB" id="6241117at2759"/>
<dbReference type="InterPro" id="IPR003902">
    <property type="entry name" value="Tscrpt_reg_GCM"/>
</dbReference>
<keyword evidence="8" id="KW-1185">Reference proteome</keyword>
<evidence type="ECO:0000256" key="4">
    <source>
        <dbReference type="ARBA" id="ARBA00023163"/>
    </source>
</evidence>
<dbReference type="InterPro" id="IPR036115">
    <property type="entry name" value="GCM_dom_sf"/>
</dbReference>
<keyword evidence="5" id="KW-0539">Nucleus</keyword>
<proteinExistence type="predicted"/>
<dbReference type="Proteomes" id="UP000030746">
    <property type="component" value="Unassembled WGS sequence"/>
</dbReference>
<dbReference type="Pfam" id="PF03615">
    <property type="entry name" value="GCM"/>
    <property type="match status" value="1"/>
</dbReference>
<dbReference type="Gene3D" id="2.20.25.670">
    <property type="entry name" value="GCM domain, large subdomain"/>
    <property type="match status" value="1"/>
</dbReference>
<dbReference type="HOGENOM" id="CLU_083731_1_0_1"/>
<evidence type="ECO:0000256" key="2">
    <source>
        <dbReference type="ARBA" id="ARBA00023015"/>
    </source>
</evidence>
<accession>V4A9N6</accession>
<dbReference type="Gene3D" id="3.30.70.3530">
    <property type="entry name" value="GCM motif"/>
    <property type="match status" value="1"/>
</dbReference>
<dbReference type="InterPro" id="IPR043020">
    <property type="entry name" value="GCM_large"/>
</dbReference>
<dbReference type="AlphaFoldDB" id="V4A9N6"/>
<dbReference type="GO" id="GO:0001228">
    <property type="term" value="F:DNA-binding transcription activator activity, RNA polymerase II-specific"/>
    <property type="evidence" value="ECO:0007669"/>
    <property type="project" value="InterPro"/>
</dbReference>
<evidence type="ECO:0000259" key="6">
    <source>
        <dbReference type="PROSITE" id="PS50807"/>
    </source>
</evidence>
<dbReference type="KEGG" id="lgi:LOTGIDRAFT_112320"/>
<keyword evidence="3" id="KW-0238">DNA-binding</keyword>
<dbReference type="GO" id="GO:0005634">
    <property type="term" value="C:nucleus"/>
    <property type="evidence" value="ECO:0007669"/>
    <property type="project" value="TreeGrafter"/>
</dbReference>
<feature type="non-terminal residue" evidence="7">
    <location>
        <position position="1"/>
    </location>
</feature>